<evidence type="ECO:0000256" key="3">
    <source>
        <dbReference type="ARBA" id="ARBA00022538"/>
    </source>
</evidence>
<evidence type="ECO:0000256" key="2">
    <source>
        <dbReference type="ARBA" id="ARBA00022475"/>
    </source>
</evidence>
<gene>
    <name evidence="10" type="primary">kdpA_1</name>
    <name evidence="9" type="synonym">kdpA</name>
    <name evidence="10" type="ORF">KTC_21780</name>
</gene>
<feature type="transmembrane region" description="Helical" evidence="9">
    <location>
        <begin position="136"/>
        <end position="158"/>
    </location>
</feature>
<feature type="transmembrane region" description="Helical" evidence="9">
    <location>
        <begin position="487"/>
        <end position="511"/>
    </location>
</feature>
<dbReference type="PANTHER" id="PTHR30607">
    <property type="entry name" value="POTASSIUM-TRANSPORTING ATPASE A CHAIN"/>
    <property type="match status" value="1"/>
</dbReference>
<dbReference type="GO" id="GO:0008556">
    <property type="term" value="F:P-type potassium transmembrane transporter activity"/>
    <property type="evidence" value="ECO:0007669"/>
    <property type="project" value="InterPro"/>
</dbReference>
<evidence type="ECO:0000256" key="1">
    <source>
        <dbReference type="ARBA" id="ARBA00022448"/>
    </source>
</evidence>
<keyword evidence="7 9" id="KW-0406">Ion transport</keyword>
<sequence>MDSSNLCQYIVFFLIVLLVTRPLGGYIYRVFNERRTFLDPLLLPVERAIYRICGINAQEEMTFKQYSISFLLFSLTGTLLLYALLRLQTLLPFSDPAHQITPLTPDLSMNTAISFATTTTWQAYAGETTMSYFTQLAGLAAQNFLAGAAGLAVGIAFMRGLSRQKIDTLGNFWVDLVRGILRILLPFSLLGALLLVWQGVPMNFQPYLTITTLEGTHQTIAQGPVAALEIIKNLGTNGGGFFNVNGAHPYENPTALTAFVEMLAIILIPAALTNTFGRMVGSARQGWLLFWVMAFLFFVGLGVCHWAEQSGNPAISHLLGQAAPSMEGKEVRFGTGSSVLTAVVTSNGATGSYNSAHDSYTPLGGMVPLMNMLLGEIVFGGLGTGIYSIILIAIVGLFLTGLMVGRTPEYLGKRLEPTEMKLTMLYTLLAPITILSLTAIAAITQWGLAGLTTNAGPHGLTEILYAYTTSFANNGQNFAGLSGNSPFYNLTTSCSMLIGRFGQGIVALALAQAFARQQRRPETPGKLRTDTPLFGTVILGSALIVGALTYLPVLALGPLVEHLQMLH</sequence>
<feature type="transmembrane region" description="Helical" evidence="9">
    <location>
        <begin position="425"/>
        <end position="448"/>
    </location>
</feature>
<name>A0A455SG48_9CHLR</name>
<dbReference type="GO" id="GO:0030955">
    <property type="term" value="F:potassium ion binding"/>
    <property type="evidence" value="ECO:0007669"/>
    <property type="project" value="UniProtKB-UniRule"/>
</dbReference>
<feature type="transmembrane region" description="Helical" evidence="9">
    <location>
        <begin position="66"/>
        <end position="85"/>
    </location>
</feature>
<dbReference type="PANTHER" id="PTHR30607:SF2">
    <property type="entry name" value="POTASSIUM-TRANSPORTING ATPASE POTASSIUM-BINDING SUBUNIT"/>
    <property type="match status" value="1"/>
</dbReference>
<keyword evidence="3 9" id="KW-0633">Potassium transport</keyword>
<dbReference type="PIRSF" id="PIRSF001294">
    <property type="entry name" value="K_ATPaseA"/>
    <property type="match status" value="1"/>
</dbReference>
<comment type="subunit">
    <text evidence="9">The system is composed of three essential subunits: KdpA, KdpB and KdpC.</text>
</comment>
<comment type="similarity">
    <text evidence="9">Belongs to the KdpA family.</text>
</comment>
<dbReference type="InterPro" id="IPR004623">
    <property type="entry name" value="KdpA"/>
</dbReference>
<reference evidence="10" key="1">
    <citation type="submission" date="2018-12" db="EMBL/GenBank/DDBJ databases">
        <title>Novel natural products biosynthetic potential of the class Ktedonobacteria.</title>
        <authorList>
            <person name="Zheng Y."/>
            <person name="Saitou A."/>
            <person name="Wang C.M."/>
            <person name="Toyoda A."/>
            <person name="Minakuchi Y."/>
            <person name="Sekiguchi Y."/>
            <person name="Ueda K."/>
            <person name="Takano H."/>
            <person name="Sakai Y."/>
            <person name="Yokota A."/>
            <person name="Yabe S."/>
        </authorList>
    </citation>
    <scope>NUCLEOTIDE SEQUENCE</scope>
    <source>
        <strain evidence="10">COM3</strain>
    </source>
</reference>
<dbReference type="EMBL" id="AP019376">
    <property type="protein sequence ID" value="BBH87427.1"/>
    <property type="molecule type" value="Genomic_DNA"/>
</dbReference>
<accession>A0A455SG48</accession>
<evidence type="ECO:0000256" key="9">
    <source>
        <dbReference type="HAMAP-Rule" id="MF_00275"/>
    </source>
</evidence>
<comment type="function">
    <text evidence="9">Part of the high-affinity ATP-driven potassium transport (or Kdp) system, which catalyzes the hydrolysis of ATP coupled with the electrogenic transport of potassium into the cytoplasm. This subunit binds the extracellular potassium ions and delivers the ions to the membrane domain of KdpB through an intramembrane tunnel.</text>
</comment>
<evidence type="ECO:0000256" key="6">
    <source>
        <dbReference type="ARBA" id="ARBA00022989"/>
    </source>
</evidence>
<dbReference type="NCBIfam" id="TIGR00680">
    <property type="entry name" value="kdpA"/>
    <property type="match status" value="1"/>
</dbReference>
<feature type="transmembrane region" description="Helical" evidence="9">
    <location>
        <begin position="288"/>
        <end position="308"/>
    </location>
</feature>
<feature type="transmembrane region" description="Helical" evidence="9">
    <location>
        <begin position="377"/>
        <end position="404"/>
    </location>
</feature>
<evidence type="ECO:0000256" key="8">
    <source>
        <dbReference type="ARBA" id="ARBA00023136"/>
    </source>
</evidence>
<feature type="transmembrane region" description="Helical" evidence="9">
    <location>
        <begin position="255"/>
        <end position="276"/>
    </location>
</feature>
<dbReference type="AlphaFoldDB" id="A0A455SG48"/>
<organism evidence="10">
    <name type="scientific">Thermosporothrix sp. COM3</name>
    <dbReference type="NCBI Taxonomy" id="2490863"/>
    <lineage>
        <taxon>Bacteria</taxon>
        <taxon>Bacillati</taxon>
        <taxon>Chloroflexota</taxon>
        <taxon>Ktedonobacteria</taxon>
        <taxon>Ktedonobacterales</taxon>
        <taxon>Thermosporotrichaceae</taxon>
        <taxon>Thermosporothrix</taxon>
    </lineage>
</organism>
<keyword evidence="8 9" id="KW-0472">Membrane</keyword>
<proteinExistence type="inferred from homology"/>
<keyword evidence="6 9" id="KW-1133">Transmembrane helix</keyword>
<comment type="subcellular location">
    <subcellularLocation>
        <location evidence="9">Cell membrane</location>
        <topology evidence="9">Multi-pass membrane protein</topology>
    </subcellularLocation>
</comment>
<keyword evidence="1 9" id="KW-0813">Transport</keyword>
<feature type="transmembrane region" description="Helical" evidence="9">
    <location>
        <begin position="179"/>
        <end position="200"/>
    </location>
</feature>
<keyword evidence="5 9" id="KW-0630">Potassium</keyword>
<dbReference type="Pfam" id="PF03814">
    <property type="entry name" value="KdpA"/>
    <property type="match status" value="1"/>
</dbReference>
<protein>
    <recommendedName>
        <fullName evidence="9">Potassium-transporting ATPase potassium-binding subunit</fullName>
    </recommendedName>
    <alternativeName>
        <fullName evidence="9">ATP phosphohydrolase [potassium-transporting] A chain</fullName>
    </alternativeName>
    <alternativeName>
        <fullName evidence="9">Potassium-binding and translocating subunit A</fullName>
    </alternativeName>
    <alternativeName>
        <fullName evidence="9">Potassium-translocating ATPase A chain</fullName>
    </alternativeName>
</protein>
<feature type="transmembrane region" description="Helical" evidence="9">
    <location>
        <begin position="532"/>
        <end position="557"/>
    </location>
</feature>
<feature type="transmembrane region" description="Helical" evidence="9">
    <location>
        <begin position="6"/>
        <end position="28"/>
    </location>
</feature>
<evidence type="ECO:0000256" key="5">
    <source>
        <dbReference type="ARBA" id="ARBA00022958"/>
    </source>
</evidence>
<evidence type="ECO:0000313" key="10">
    <source>
        <dbReference type="EMBL" id="BBH87427.1"/>
    </source>
</evidence>
<keyword evidence="4 9" id="KW-0812">Transmembrane</keyword>
<keyword evidence="2 9" id="KW-1003">Cell membrane</keyword>
<evidence type="ECO:0000256" key="7">
    <source>
        <dbReference type="ARBA" id="ARBA00023065"/>
    </source>
</evidence>
<dbReference type="HAMAP" id="MF_00275">
    <property type="entry name" value="KdpA"/>
    <property type="match status" value="1"/>
</dbReference>
<evidence type="ECO:0000256" key="4">
    <source>
        <dbReference type="ARBA" id="ARBA00022692"/>
    </source>
</evidence>
<dbReference type="GO" id="GO:0005886">
    <property type="term" value="C:plasma membrane"/>
    <property type="evidence" value="ECO:0007669"/>
    <property type="project" value="UniProtKB-SubCell"/>
</dbReference>